<dbReference type="EMBL" id="JAVREN010000011">
    <property type="protein sequence ID" value="MDT0307394.1"/>
    <property type="molecule type" value="Genomic_DNA"/>
</dbReference>
<gene>
    <name evidence="2" type="primary">eboE</name>
    <name evidence="2" type="ORF">RM780_10510</name>
</gene>
<sequence length="385" mass="41036">MRFRHRDGTPVHLAYCTNVHPAEDLPGVLAQLAAHAEPVRERLNTGRLGLGLWLARDAARALAADPSAVTRLGRELAVRGLETVTLNGFPYRGFHEPVVKRRVFTPDWTDPRRLAHTLDLARVLAALLPEDAARGSVSTVPLGWGAGWSPAREERALFHLALLADGLAKLAAETGRRVRVGLEPEPGAAVDTAAEAAARLAGRVDPERVGVCLDACHLAVDFERPASAVAALTRAGLPVVKAQLSAALQTDRPGDPTARAALGRFAEPRFLHQTRGPAPCARWDDLPAALTAPPDAPGPWRTHMHIPLHADPAPPLASTRPVLEETLTALLAGPAPVTDHLEAETYTWSVLPEPPEPGGLTAGIAAELAWTRARLLAHGLTEEPT</sequence>
<dbReference type="Gene3D" id="3.20.20.150">
    <property type="entry name" value="Divalent-metal-dependent TIM barrel enzymes"/>
    <property type="match status" value="1"/>
</dbReference>
<reference evidence="3" key="1">
    <citation type="submission" date="2023-07" db="EMBL/GenBank/DDBJ databases">
        <title>30 novel species of actinomycetes from the DSMZ collection.</title>
        <authorList>
            <person name="Nouioui I."/>
        </authorList>
    </citation>
    <scope>NUCLEOTIDE SEQUENCE [LARGE SCALE GENOMIC DNA]</scope>
    <source>
        <strain evidence="3">DSM 44917</strain>
    </source>
</reference>
<dbReference type="InterPro" id="IPR013022">
    <property type="entry name" value="Xyl_isomerase-like_TIM-brl"/>
</dbReference>
<evidence type="ECO:0000313" key="3">
    <source>
        <dbReference type="Proteomes" id="UP001183388"/>
    </source>
</evidence>
<evidence type="ECO:0000259" key="1">
    <source>
        <dbReference type="Pfam" id="PF01261"/>
    </source>
</evidence>
<feature type="domain" description="Xylose isomerase-like TIM barrel" evidence="1">
    <location>
        <begin position="60"/>
        <end position="221"/>
    </location>
</feature>
<dbReference type="RefSeq" id="WP_311630339.1">
    <property type="nucleotide sequence ID" value="NZ_JAVREN010000011.1"/>
</dbReference>
<dbReference type="SUPFAM" id="SSF51658">
    <property type="entry name" value="Xylose isomerase-like"/>
    <property type="match status" value="1"/>
</dbReference>
<dbReference type="InterPro" id="IPR036237">
    <property type="entry name" value="Xyl_isomerase-like_sf"/>
</dbReference>
<protein>
    <submittedName>
        <fullName evidence="2">Metabolite traffic protein EboE</fullName>
    </submittedName>
</protein>
<accession>A0ABU2L751</accession>
<name>A0ABU2L751_9ACTN</name>
<organism evidence="2 3">
    <name type="scientific">Streptomyces boetiae</name>
    <dbReference type="NCBI Taxonomy" id="3075541"/>
    <lineage>
        <taxon>Bacteria</taxon>
        <taxon>Bacillati</taxon>
        <taxon>Actinomycetota</taxon>
        <taxon>Actinomycetes</taxon>
        <taxon>Kitasatosporales</taxon>
        <taxon>Streptomycetaceae</taxon>
        <taxon>Streptomyces</taxon>
    </lineage>
</organism>
<keyword evidence="3" id="KW-1185">Reference proteome</keyword>
<proteinExistence type="predicted"/>
<evidence type="ECO:0000313" key="2">
    <source>
        <dbReference type="EMBL" id="MDT0307394.1"/>
    </source>
</evidence>
<dbReference type="NCBIfam" id="NF035939">
    <property type="entry name" value="TIM_EboE"/>
    <property type="match status" value="1"/>
</dbReference>
<dbReference type="Pfam" id="PF01261">
    <property type="entry name" value="AP_endonuc_2"/>
    <property type="match status" value="1"/>
</dbReference>
<dbReference type="Proteomes" id="UP001183388">
    <property type="component" value="Unassembled WGS sequence"/>
</dbReference>
<comment type="caution">
    <text evidence="2">The sequence shown here is derived from an EMBL/GenBank/DDBJ whole genome shotgun (WGS) entry which is preliminary data.</text>
</comment>